<evidence type="ECO:0000313" key="2">
    <source>
        <dbReference type="EMBL" id="MFD0691617.1"/>
    </source>
</evidence>
<organism evidence="2 3">
    <name type="scientific">Actinomadura fibrosa</name>
    <dbReference type="NCBI Taxonomy" id="111802"/>
    <lineage>
        <taxon>Bacteria</taxon>
        <taxon>Bacillati</taxon>
        <taxon>Actinomycetota</taxon>
        <taxon>Actinomycetes</taxon>
        <taxon>Streptosporangiales</taxon>
        <taxon>Thermomonosporaceae</taxon>
        <taxon>Actinomadura</taxon>
    </lineage>
</organism>
<gene>
    <name evidence="2" type="ORF">ACFQZM_44495</name>
</gene>
<dbReference type="Gene3D" id="3.30.1340.30">
    <property type="match status" value="1"/>
</dbReference>
<dbReference type="PROSITE" id="PS50914">
    <property type="entry name" value="BON"/>
    <property type="match status" value="1"/>
</dbReference>
<dbReference type="Proteomes" id="UP001597063">
    <property type="component" value="Unassembled WGS sequence"/>
</dbReference>
<comment type="caution">
    <text evidence="2">The sequence shown here is derived from an EMBL/GenBank/DDBJ whole genome shotgun (WGS) entry which is preliminary data.</text>
</comment>
<sequence>MTDEATYLPAHIQERLAAEAHELGIHVDVRGDMVHLRGEVISEERKQAVEEAARGAAGGRKICNEVSVVPVREPDVEERLT</sequence>
<dbReference type="Pfam" id="PF04972">
    <property type="entry name" value="BON"/>
    <property type="match status" value="1"/>
</dbReference>
<evidence type="ECO:0000259" key="1">
    <source>
        <dbReference type="PROSITE" id="PS50914"/>
    </source>
</evidence>
<dbReference type="RefSeq" id="WP_131761377.1">
    <property type="nucleotide sequence ID" value="NZ_CAACUY010000162.1"/>
</dbReference>
<dbReference type="InterPro" id="IPR007055">
    <property type="entry name" value="BON_dom"/>
</dbReference>
<proteinExistence type="predicted"/>
<accession>A0ABW2Y0E0</accession>
<keyword evidence="3" id="KW-1185">Reference proteome</keyword>
<name>A0ABW2Y0E0_9ACTN</name>
<reference evidence="3" key="1">
    <citation type="journal article" date="2019" name="Int. J. Syst. Evol. Microbiol.">
        <title>The Global Catalogue of Microorganisms (GCM) 10K type strain sequencing project: providing services to taxonomists for standard genome sequencing and annotation.</title>
        <authorList>
            <consortium name="The Broad Institute Genomics Platform"/>
            <consortium name="The Broad Institute Genome Sequencing Center for Infectious Disease"/>
            <person name="Wu L."/>
            <person name="Ma J."/>
        </authorList>
    </citation>
    <scope>NUCLEOTIDE SEQUENCE [LARGE SCALE GENOMIC DNA]</scope>
    <source>
        <strain evidence="3">JCM 9371</strain>
    </source>
</reference>
<feature type="domain" description="BON" evidence="1">
    <location>
        <begin position="4"/>
        <end position="70"/>
    </location>
</feature>
<dbReference type="EMBL" id="JBHTGP010000031">
    <property type="protein sequence ID" value="MFD0691617.1"/>
    <property type="molecule type" value="Genomic_DNA"/>
</dbReference>
<evidence type="ECO:0000313" key="3">
    <source>
        <dbReference type="Proteomes" id="UP001597063"/>
    </source>
</evidence>
<protein>
    <submittedName>
        <fullName evidence="2">BON domain-containing protein</fullName>
    </submittedName>
</protein>